<proteinExistence type="predicted"/>
<dbReference type="EMBL" id="NXIB02000098">
    <property type="protein sequence ID" value="PHX54473.1"/>
    <property type="molecule type" value="Genomic_DNA"/>
</dbReference>
<dbReference type="InterPro" id="IPR040911">
    <property type="entry name" value="Exostosin_GT47"/>
</dbReference>
<dbReference type="InterPro" id="IPR004263">
    <property type="entry name" value="Exostosin"/>
</dbReference>
<name>A0A2G4EY64_9CYAN</name>
<organism evidence="2 3">
    <name type="scientific">Tychonema bourrellyi FEM_GT703</name>
    <dbReference type="NCBI Taxonomy" id="2040638"/>
    <lineage>
        <taxon>Bacteria</taxon>
        <taxon>Bacillati</taxon>
        <taxon>Cyanobacteriota</taxon>
        <taxon>Cyanophyceae</taxon>
        <taxon>Oscillatoriophycideae</taxon>
        <taxon>Oscillatoriales</taxon>
        <taxon>Microcoleaceae</taxon>
        <taxon>Tychonema</taxon>
    </lineage>
</organism>
<keyword evidence="3" id="KW-1185">Reference proteome</keyword>
<accession>A0A2G4EY64</accession>
<reference evidence="2" key="1">
    <citation type="submission" date="2017-10" db="EMBL/GenBank/DDBJ databases">
        <title>Draft genome sequence of the planktic cyanobacteria Tychonema bourrellyi isolated from alpine lentic freshwater.</title>
        <authorList>
            <person name="Tett A."/>
            <person name="Armanini F."/>
            <person name="Asnicar F."/>
            <person name="Boscaini A."/>
            <person name="Pasolli E."/>
            <person name="Zolfo M."/>
            <person name="Donati C."/>
            <person name="Salmaso N."/>
            <person name="Segata N."/>
        </authorList>
    </citation>
    <scope>NUCLEOTIDE SEQUENCE</scope>
    <source>
        <strain evidence="2">FEM_GT703</strain>
    </source>
</reference>
<evidence type="ECO:0000259" key="1">
    <source>
        <dbReference type="Pfam" id="PF03016"/>
    </source>
</evidence>
<protein>
    <recommendedName>
        <fullName evidence="1">Exostosin GT47 domain-containing protein</fullName>
    </recommendedName>
</protein>
<evidence type="ECO:0000313" key="2">
    <source>
        <dbReference type="EMBL" id="PHX54473.1"/>
    </source>
</evidence>
<dbReference type="Pfam" id="PF03016">
    <property type="entry name" value="Exostosin_GT47"/>
    <property type="match status" value="1"/>
</dbReference>
<feature type="domain" description="Exostosin GT47" evidence="1">
    <location>
        <begin position="246"/>
        <end position="323"/>
    </location>
</feature>
<dbReference type="Proteomes" id="UP000226442">
    <property type="component" value="Unassembled WGS sequence"/>
</dbReference>
<comment type="caution">
    <text evidence="2">The sequence shown here is derived from an EMBL/GenBank/DDBJ whole genome shotgun (WGS) entry which is preliminary data.</text>
</comment>
<dbReference type="GO" id="GO:0016757">
    <property type="term" value="F:glycosyltransferase activity"/>
    <property type="evidence" value="ECO:0007669"/>
    <property type="project" value="InterPro"/>
</dbReference>
<dbReference type="AlphaFoldDB" id="A0A2G4EY64"/>
<gene>
    <name evidence="2" type="ORF">CP500_015930</name>
</gene>
<evidence type="ECO:0000313" key="3">
    <source>
        <dbReference type="Proteomes" id="UP000226442"/>
    </source>
</evidence>
<sequence length="369" mass="42225">MAYCKLNCKAVLKGRGFRPIFLMTRLIRLTTLGIELAHKSNFPDGCPILKAWHGNYFPAFNQTIQENFQIVENQDADAFLLPSNVSFYTPNRLKEIGEIVTDLKIPSIGFDISKESRKPKWLDYIIRFSWYRQIQESGGIISPAYLNSDGFDLVTETNIRNWEPTPKEIIPSVSFCGREGGAVGLAVWKILPRSLTRWMATDFFCSTTKGIRMTCCYPLRIDAMEIIKKDPRIKTDFVGRGSAGMQPGVQGNQRQEFVDNLLRNAYALCVRGTDNYSWRFYEALSLGKIPVLIDTGCLLPMEDEIAWDNFILRVPVAQLPELPDRLLAWHSSFSPQAFGELQRDLRAIFQRIRPANFHLEMFRKILPIA</sequence>
<dbReference type="OrthoDB" id="444233at2"/>
<dbReference type="PANTHER" id="PTHR11062">
    <property type="entry name" value="EXOSTOSIN HEPARAN SULFATE GLYCOSYLTRANSFERASE -RELATED"/>
    <property type="match status" value="1"/>
</dbReference>